<reference evidence="1" key="1">
    <citation type="submission" date="2020-09" db="EMBL/GenBank/DDBJ databases">
        <title>Genome-Enabled Discovery of Anthraquinone Biosynthesis in Senna tora.</title>
        <authorList>
            <person name="Kang S.-H."/>
            <person name="Pandey R.P."/>
            <person name="Lee C.-M."/>
            <person name="Sim J.-S."/>
            <person name="Jeong J.-T."/>
            <person name="Choi B.-S."/>
            <person name="Jung M."/>
            <person name="Ginzburg D."/>
            <person name="Zhao K."/>
            <person name="Won S.Y."/>
            <person name="Oh T.-J."/>
            <person name="Yu Y."/>
            <person name="Kim N.-H."/>
            <person name="Lee O.R."/>
            <person name="Lee T.-H."/>
            <person name="Bashyal P."/>
            <person name="Kim T.-S."/>
            <person name="Lee W.-H."/>
            <person name="Kawkins C."/>
            <person name="Kim C.-K."/>
            <person name="Kim J.S."/>
            <person name="Ahn B.O."/>
            <person name="Rhee S.Y."/>
            <person name="Sohng J.K."/>
        </authorList>
    </citation>
    <scope>NUCLEOTIDE SEQUENCE</scope>
    <source>
        <tissue evidence="1">Leaf</tissue>
    </source>
</reference>
<evidence type="ECO:0000313" key="2">
    <source>
        <dbReference type="Proteomes" id="UP000634136"/>
    </source>
</evidence>
<keyword evidence="2" id="KW-1185">Reference proteome</keyword>
<sequence length="30" mass="3484">MGRSKKMKIEGTSWNKWGPTLRHEIKEAAI</sequence>
<dbReference type="AlphaFoldDB" id="A0A834W9P6"/>
<dbReference type="Proteomes" id="UP000634136">
    <property type="component" value="Unassembled WGS sequence"/>
</dbReference>
<proteinExistence type="predicted"/>
<organism evidence="1 2">
    <name type="scientific">Senna tora</name>
    <dbReference type="NCBI Taxonomy" id="362788"/>
    <lineage>
        <taxon>Eukaryota</taxon>
        <taxon>Viridiplantae</taxon>
        <taxon>Streptophyta</taxon>
        <taxon>Embryophyta</taxon>
        <taxon>Tracheophyta</taxon>
        <taxon>Spermatophyta</taxon>
        <taxon>Magnoliopsida</taxon>
        <taxon>eudicotyledons</taxon>
        <taxon>Gunneridae</taxon>
        <taxon>Pentapetalae</taxon>
        <taxon>rosids</taxon>
        <taxon>fabids</taxon>
        <taxon>Fabales</taxon>
        <taxon>Fabaceae</taxon>
        <taxon>Caesalpinioideae</taxon>
        <taxon>Cassia clade</taxon>
        <taxon>Senna</taxon>
    </lineage>
</organism>
<evidence type="ECO:0000313" key="1">
    <source>
        <dbReference type="EMBL" id="KAF7810756.1"/>
    </source>
</evidence>
<protein>
    <submittedName>
        <fullName evidence="1">Uncharacterized protein</fullName>
    </submittedName>
</protein>
<dbReference type="EMBL" id="JAAIUW010000010">
    <property type="protein sequence ID" value="KAF7810756.1"/>
    <property type="molecule type" value="Genomic_DNA"/>
</dbReference>
<gene>
    <name evidence="1" type="ORF">G2W53_031732</name>
</gene>
<name>A0A834W9P6_9FABA</name>
<accession>A0A834W9P6</accession>
<comment type="caution">
    <text evidence="1">The sequence shown here is derived from an EMBL/GenBank/DDBJ whole genome shotgun (WGS) entry which is preliminary data.</text>
</comment>